<gene>
    <name evidence="1" type="ordered locus">Tpen_0900</name>
</gene>
<dbReference type="Proteomes" id="UP000000641">
    <property type="component" value="Chromosome"/>
</dbReference>
<evidence type="ECO:0008006" key="3">
    <source>
        <dbReference type="Google" id="ProtNLM"/>
    </source>
</evidence>
<evidence type="ECO:0000313" key="2">
    <source>
        <dbReference type="Proteomes" id="UP000000641"/>
    </source>
</evidence>
<evidence type="ECO:0000313" key="1">
    <source>
        <dbReference type="EMBL" id="ABL78301.1"/>
    </source>
</evidence>
<dbReference type="GeneID" id="4602223"/>
<keyword evidence="2" id="KW-1185">Reference proteome</keyword>
<dbReference type="EMBL" id="CP000505">
    <property type="protein sequence ID" value="ABL78301.1"/>
    <property type="molecule type" value="Genomic_DNA"/>
</dbReference>
<dbReference type="AlphaFoldDB" id="A1RYM1"/>
<reference evidence="2" key="1">
    <citation type="journal article" date="2008" name="J. Bacteriol.">
        <title>Genome sequence of Thermofilum pendens reveals an exceptional loss of biosynthetic pathways without genome reduction.</title>
        <authorList>
            <person name="Anderson I."/>
            <person name="Rodriguez J."/>
            <person name="Susanti D."/>
            <person name="Porat I."/>
            <person name="Reich C."/>
            <person name="Ulrich L.E."/>
            <person name="Elkins J.G."/>
            <person name="Mavromatis K."/>
            <person name="Lykidis A."/>
            <person name="Kim E."/>
            <person name="Thompson L.S."/>
            <person name="Nolan M."/>
            <person name="Land M."/>
            <person name="Copeland A."/>
            <person name="Lapidus A."/>
            <person name="Lucas S."/>
            <person name="Detter C."/>
            <person name="Zhulin I.B."/>
            <person name="Olsen G.J."/>
            <person name="Whitman W."/>
            <person name="Mukhopadhyay B."/>
            <person name="Bristow J."/>
            <person name="Kyrpides N."/>
        </authorList>
    </citation>
    <scope>NUCLEOTIDE SEQUENCE [LARGE SCALE GENOMIC DNA]</scope>
    <source>
        <strain evidence="2">DSM 2475 / Hrk 5</strain>
    </source>
</reference>
<dbReference type="STRING" id="368408.Tpen_0900"/>
<dbReference type="KEGG" id="tpe:Tpen_0900"/>
<proteinExistence type="predicted"/>
<sequence>MSQDVIEFELEEEALCEALARLGAEEVVVTMGEDILFRYPRDADVSQILSQVRSTLSILSDADPFLELRFQDRAIFVLRVDDYVAVASGRFQEGSAEDARLLLELLVNRARGELEHY</sequence>
<protein>
    <recommendedName>
        <fullName evidence="3">Roadblock/LC7 domain-containing protein</fullName>
    </recommendedName>
</protein>
<accession>A1RYM1</accession>
<name>A1RYM1_THEPD</name>
<organism evidence="1 2">
    <name type="scientific">Thermofilum pendens (strain DSM 2475 / Hrk 5)</name>
    <dbReference type="NCBI Taxonomy" id="368408"/>
    <lineage>
        <taxon>Archaea</taxon>
        <taxon>Thermoproteota</taxon>
        <taxon>Thermoprotei</taxon>
        <taxon>Thermofilales</taxon>
        <taxon>Thermofilaceae</taxon>
        <taxon>Thermofilum</taxon>
    </lineage>
</organism>
<dbReference type="HOGENOM" id="CLU_2079547_0_0_2"/>
<dbReference type="EnsemblBacteria" id="ABL78301">
    <property type="protein sequence ID" value="ABL78301"/>
    <property type="gene ID" value="Tpen_0900"/>
</dbReference>
<dbReference type="RefSeq" id="WP_011752566.1">
    <property type="nucleotide sequence ID" value="NC_008698.1"/>
</dbReference>